<evidence type="ECO:0000313" key="1">
    <source>
        <dbReference type="EMBL" id="KAI9907684.1"/>
    </source>
</evidence>
<sequence>MAFSHQLQQRFQRLPRRLAGAATLCAVTVACSSYTQDEARQNAASKSVGLGYAFRVPEVVSTTFKQPFRLDRGLLDGWGRARNRLELDYEMECVIGEGGFGLVHRGRHKASNTCVAMKRMPKQGTSNERFWHEVELLRQVGGHHNVVTFRDAFETTDAYVLVTEFVQGDELYHELMEHGVFHEQRAKALIRQLAETLVYLHAHDVVHADVKPENILLAQDTQPANVRLIDFGQSFHLQDERRQTIHACTTAYASPELLTHRACGAAMDVWSLGVVLYIILCGLHPFDPSDDASDDAIRHRILEGDYDQASMGWKCMSESARDLVRQMLVVDPAKRISAAQVLEHEWITSA</sequence>
<proteinExistence type="predicted"/>
<keyword evidence="2" id="KW-1185">Reference proteome</keyword>
<dbReference type="EMBL" id="CM047587">
    <property type="protein sequence ID" value="KAI9907684.1"/>
    <property type="molecule type" value="Genomic_DNA"/>
</dbReference>
<name>A0ACC0VP30_9STRA</name>
<gene>
    <name evidence="1" type="ORF">PsorP6_003250</name>
</gene>
<organism evidence="1 2">
    <name type="scientific">Peronosclerospora sorghi</name>
    <dbReference type="NCBI Taxonomy" id="230839"/>
    <lineage>
        <taxon>Eukaryota</taxon>
        <taxon>Sar</taxon>
        <taxon>Stramenopiles</taxon>
        <taxon>Oomycota</taxon>
        <taxon>Peronosporomycetes</taxon>
        <taxon>Peronosporales</taxon>
        <taxon>Peronosporaceae</taxon>
        <taxon>Peronosclerospora</taxon>
    </lineage>
</organism>
<dbReference type="Proteomes" id="UP001163321">
    <property type="component" value="Chromosome 8"/>
</dbReference>
<protein>
    <submittedName>
        <fullName evidence="1">Uncharacterized protein</fullName>
    </submittedName>
</protein>
<comment type="caution">
    <text evidence="1">The sequence shown here is derived from an EMBL/GenBank/DDBJ whole genome shotgun (WGS) entry which is preliminary data.</text>
</comment>
<reference evidence="1 2" key="1">
    <citation type="journal article" date="2022" name="bioRxiv">
        <title>The genome of the oomycete Peronosclerospora sorghi, a cosmopolitan pathogen of maize and sorghum, is inflated with dispersed pseudogenes.</title>
        <authorList>
            <person name="Fletcher K."/>
            <person name="Martin F."/>
            <person name="Isakeit T."/>
            <person name="Cavanaugh K."/>
            <person name="Magill C."/>
            <person name="Michelmore R."/>
        </authorList>
    </citation>
    <scope>NUCLEOTIDE SEQUENCE [LARGE SCALE GENOMIC DNA]</scope>
    <source>
        <strain evidence="1">P6</strain>
    </source>
</reference>
<accession>A0ACC0VP30</accession>
<evidence type="ECO:0000313" key="2">
    <source>
        <dbReference type="Proteomes" id="UP001163321"/>
    </source>
</evidence>